<feature type="coiled-coil region" evidence="8">
    <location>
        <begin position="63"/>
        <end position="98"/>
    </location>
</feature>
<dbReference type="Pfam" id="PF00254">
    <property type="entry name" value="FKBP_C"/>
    <property type="match status" value="1"/>
</dbReference>
<comment type="similarity">
    <text evidence="2 7">Belongs to the FKBP-type PPIase family.</text>
</comment>
<dbReference type="InterPro" id="IPR036944">
    <property type="entry name" value="PPIase_FKBP_N_sf"/>
</dbReference>
<evidence type="ECO:0000256" key="3">
    <source>
        <dbReference type="ARBA" id="ARBA00022490"/>
    </source>
</evidence>
<dbReference type="EC" id="5.2.1.8" evidence="7"/>
<feature type="domain" description="PPIase FKBP-type" evidence="10">
    <location>
        <begin position="144"/>
        <end position="227"/>
    </location>
</feature>
<comment type="catalytic activity">
    <reaction evidence="1 6 7">
        <text>[protein]-peptidylproline (omega=180) = [protein]-peptidylproline (omega=0)</text>
        <dbReference type="Rhea" id="RHEA:16237"/>
        <dbReference type="Rhea" id="RHEA-COMP:10747"/>
        <dbReference type="Rhea" id="RHEA-COMP:10748"/>
        <dbReference type="ChEBI" id="CHEBI:83833"/>
        <dbReference type="ChEBI" id="CHEBI:83834"/>
        <dbReference type="EC" id="5.2.1.8"/>
    </reaction>
</comment>
<protein>
    <recommendedName>
        <fullName evidence="7">Peptidyl-prolyl cis-trans isomerase</fullName>
        <ecNumber evidence="7">5.2.1.8</ecNumber>
    </recommendedName>
</protein>
<feature type="chain" id="PRO_5005801784" description="Peptidyl-prolyl cis-trans isomerase" evidence="9">
    <location>
        <begin position="24"/>
        <end position="252"/>
    </location>
</feature>
<keyword evidence="9" id="KW-0732">Signal</keyword>
<dbReference type="Gene3D" id="3.10.50.40">
    <property type="match status" value="1"/>
</dbReference>
<evidence type="ECO:0000313" key="11">
    <source>
        <dbReference type="EMBL" id="ALF48470.1"/>
    </source>
</evidence>
<feature type="signal peptide" evidence="9">
    <location>
        <begin position="1"/>
        <end position="23"/>
    </location>
</feature>
<dbReference type="InterPro" id="IPR046357">
    <property type="entry name" value="PPIase_dom_sf"/>
</dbReference>
<evidence type="ECO:0000256" key="8">
    <source>
        <dbReference type="SAM" id="Coils"/>
    </source>
</evidence>
<organism evidence="11 12">
    <name type="scientific">Campylobacter concisus</name>
    <dbReference type="NCBI Taxonomy" id="199"/>
    <lineage>
        <taxon>Bacteria</taxon>
        <taxon>Pseudomonadati</taxon>
        <taxon>Campylobacterota</taxon>
        <taxon>Epsilonproteobacteria</taxon>
        <taxon>Campylobacterales</taxon>
        <taxon>Campylobacteraceae</taxon>
        <taxon>Campylobacter</taxon>
    </lineage>
</organism>
<sequence>MKNGFLKCSLLLSLSVASLLANVDTNDSYAIGATSGGYVLKGLLDQKQLGVGYDADAVIKGFSDALKSELKLSDDEIAKLLNKRAESLEKIVKEKEAAKLKENLAQGKAYMEKNAKNKNVKTTKSNLQYEIIKGGSKGATPKPESIIIVNYKASFVDGKVFDETKEAPAHLSMLNLIPGLEEGLMLMKEGEKFKFVIPPELAYGDSGMEGIPGGETIVFEIELIKVLKPGELAEAARKIHEKEQNEGVKKPH</sequence>
<dbReference type="PANTHER" id="PTHR43811">
    <property type="entry name" value="FKBP-TYPE PEPTIDYL-PROLYL CIS-TRANS ISOMERASE FKPA"/>
    <property type="match status" value="1"/>
</dbReference>
<gene>
    <name evidence="11" type="ORF">CCON33237_1837</name>
</gene>
<dbReference type="InterPro" id="IPR000774">
    <property type="entry name" value="PPIase_FKBP_N"/>
</dbReference>
<dbReference type="InterPro" id="IPR001179">
    <property type="entry name" value="PPIase_FKBP_dom"/>
</dbReference>
<evidence type="ECO:0000256" key="5">
    <source>
        <dbReference type="ARBA" id="ARBA00023235"/>
    </source>
</evidence>
<evidence type="ECO:0000313" key="12">
    <source>
        <dbReference type="Proteomes" id="UP000066049"/>
    </source>
</evidence>
<dbReference type="PATRIC" id="fig|199.248.peg.1895"/>
<dbReference type="GO" id="GO:0003755">
    <property type="term" value="F:peptidyl-prolyl cis-trans isomerase activity"/>
    <property type="evidence" value="ECO:0007669"/>
    <property type="project" value="UniProtKB-UniRule"/>
</dbReference>
<dbReference type="PANTHER" id="PTHR43811:SF19">
    <property type="entry name" value="39 KDA FK506-BINDING NUCLEAR PROTEIN"/>
    <property type="match status" value="1"/>
</dbReference>
<dbReference type="GeneID" id="28663514"/>
<keyword evidence="5 6" id="KW-0413">Isomerase</keyword>
<evidence type="ECO:0000256" key="4">
    <source>
        <dbReference type="ARBA" id="ARBA00023110"/>
    </source>
</evidence>
<keyword evidence="8" id="KW-0175">Coiled coil</keyword>
<evidence type="ECO:0000256" key="7">
    <source>
        <dbReference type="RuleBase" id="RU003915"/>
    </source>
</evidence>
<evidence type="ECO:0000259" key="10">
    <source>
        <dbReference type="PROSITE" id="PS50059"/>
    </source>
</evidence>
<dbReference type="SUPFAM" id="SSF54534">
    <property type="entry name" value="FKBP-like"/>
    <property type="match status" value="1"/>
</dbReference>
<name>A0A0M4SUX0_9BACT</name>
<dbReference type="Proteomes" id="UP000066049">
    <property type="component" value="Chromosome"/>
</dbReference>
<keyword evidence="3" id="KW-0963">Cytoplasm</keyword>
<dbReference type="KEGG" id="ccoc:CCON33237_1837"/>
<keyword evidence="4 6" id="KW-0697">Rotamase</keyword>
<evidence type="ECO:0000256" key="6">
    <source>
        <dbReference type="PROSITE-ProRule" id="PRU00277"/>
    </source>
</evidence>
<proteinExistence type="inferred from homology"/>
<dbReference type="Gene3D" id="1.10.287.460">
    <property type="entry name" value="Peptidyl-prolyl cis-trans isomerase, FKBP-type, N-terminal domain"/>
    <property type="match status" value="1"/>
</dbReference>
<dbReference type="PROSITE" id="PS50059">
    <property type="entry name" value="FKBP_PPIASE"/>
    <property type="match status" value="1"/>
</dbReference>
<evidence type="ECO:0000256" key="1">
    <source>
        <dbReference type="ARBA" id="ARBA00000971"/>
    </source>
</evidence>
<evidence type="ECO:0000256" key="9">
    <source>
        <dbReference type="SAM" id="SignalP"/>
    </source>
</evidence>
<dbReference type="RefSeq" id="WP_054197342.1">
    <property type="nucleotide sequence ID" value="NZ_CABMKQ010000046.1"/>
</dbReference>
<dbReference type="GO" id="GO:0006457">
    <property type="term" value="P:protein folding"/>
    <property type="evidence" value="ECO:0007669"/>
    <property type="project" value="InterPro"/>
</dbReference>
<accession>A0A0M4SUX0</accession>
<reference evidence="12" key="1">
    <citation type="submission" date="2015-08" db="EMBL/GenBank/DDBJ databases">
        <title>Comparative genomics of the Campylobacter concisus group.</title>
        <authorList>
            <person name="Miller W.G."/>
            <person name="Yee E."/>
            <person name="Chapman M.H."/>
            <person name="Huynh S."/>
            <person name="Bono J.L."/>
            <person name="On S.L.W."/>
            <person name="St Leger J."/>
            <person name="Foster G."/>
            <person name="Parker C.T."/>
        </authorList>
    </citation>
    <scope>NUCLEOTIDE SEQUENCE [LARGE SCALE GENOMIC DNA]</scope>
    <source>
        <strain evidence="12">ATCC 33237</strain>
    </source>
</reference>
<dbReference type="Pfam" id="PF01346">
    <property type="entry name" value="FKBP_N"/>
    <property type="match status" value="1"/>
</dbReference>
<dbReference type="AlphaFoldDB" id="A0A0M4SUX0"/>
<dbReference type="EMBL" id="CP012541">
    <property type="protein sequence ID" value="ALF48470.1"/>
    <property type="molecule type" value="Genomic_DNA"/>
</dbReference>
<evidence type="ECO:0000256" key="2">
    <source>
        <dbReference type="ARBA" id="ARBA00006577"/>
    </source>
</evidence>